<feature type="transmembrane region" description="Helical" evidence="8">
    <location>
        <begin position="373"/>
        <end position="392"/>
    </location>
</feature>
<dbReference type="GO" id="GO:0016763">
    <property type="term" value="F:pentosyltransferase activity"/>
    <property type="evidence" value="ECO:0007669"/>
    <property type="project" value="TreeGrafter"/>
</dbReference>
<keyword evidence="6 8" id="KW-1133">Transmembrane helix</keyword>
<dbReference type="Proteomes" id="UP000594464">
    <property type="component" value="Chromosome"/>
</dbReference>
<dbReference type="Pfam" id="PF13231">
    <property type="entry name" value="PMT_2"/>
    <property type="match status" value="1"/>
</dbReference>
<dbReference type="PANTHER" id="PTHR33908">
    <property type="entry name" value="MANNOSYLTRANSFERASE YKCB-RELATED"/>
    <property type="match status" value="1"/>
</dbReference>
<feature type="transmembrane region" description="Helical" evidence="8">
    <location>
        <begin position="350"/>
        <end position="367"/>
    </location>
</feature>
<feature type="transmembrane region" description="Helical" evidence="8">
    <location>
        <begin position="172"/>
        <end position="203"/>
    </location>
</feature>
<evidence type="ECO:0000256" key="7">
    <source>
        <dbReference type="ARBA" id="ARBA00023136"/>
    </source>
</evidence>
<keyword evidence="3" id="KW-0328">Glycosyltransferase</keyword>
<evidence type="ECO:0000256" key="1">
    <source>
        <dbReference type="ARBA" id="ARBA00004651"/>
    </source>
</evidence>
<name>A0A7T0G3C6_9BACT</name>
<evidence type="ECO:0000256" key="2">
    <source>
        <dbReference type="ARBA" id="ARBA00022475"/>
    </source>
</evidence>
<feature type="transmembrane region" description="Helical" evidence="8">
    <location>
        <begin position="240"/>
        <end position="260"/>
    </location>
</feature>
<dbReference type="InterPro" id="IPR050297">
    <property type="entry name" value="LipidA_mod_glycosyltrf_83"/>
</dbReference>
<evidence type="ECO:0000259" key="9">
    <source>
        <dbReference type="Pfam" id="PF13231"/>
    </source>
</evidence>
<keyword evidence="7 8" id="KW-0472">Membrane</keyword>
<evidence type="ECO:0000313" key="11">
    <source>
        <dbReference type="Proteomes" id="UP000594464"/>
    </source>
</evidence>
<feature type="transmembrane region" description="Helical" evidence="8">
    <location>
        <begin position="322"/>
        <end position="343"/>
    </location>
</feature>
<gene>
    <name evidence="10" type="ORF">G3M78_07245</name>
</gene>
<dbReference type="EMBL" id="CP048620">
    <property type="protein sequence ID" value="QPJ65193.1"/>
    <property type="molecule type" value="Genomic_DNA"/>
</dbReference>
<keyword evidence="4 10" id="KW-0808">Transferase</keyword>
<evidence type="ECO:0000313" key="10">
    <source>
        <dbReference type="EMBL" id="QPJ65193.1"/>
    </source>
</evidence>
<feature type="transmembrane region" description="Helical" evidence="8">
    <location>
        <begin position="119"/>
        <end position="135"/>
    </location>
</feature>
<sequence length="792" mass="90228">MNKLWNQKPAFFFLTAIILWMFLGNIVWALLDRMPPPWDASAHMHIAFKYWEALRSDSASWFYDILSVEPFYPPLYHLSLVPFIWAMDFNTDGAVLLNSLCLMATILSVYGIGKELFDWRAGLWSALIVACYPFLMFAARLALIESMLVAAVSVSYYCFIRSEYFEDRRWTFVFSLSIALGMMVKWTFMFFLFPAMVFGLFGGKSFSFKHLTAQALFYLGMLIGVLVLPFLIYILETGRWIALTVELFLIIALIAGLSRVSISVDKAFNLLVMVGSGLMICFPWYAHTLFSLSKGSIKSNLSGLKEGDPTTGLDQWLYYLKIFKIELGIPLMVLFFVALAVMLWRRKVPWILLVWMAVPYVILSMLTNKDPRYIMPILPGMALVTGVFLTSLRGLKFYRPIRAGVLSVCLVIFFACSFIPWNEWTLSRPWVNSTIMFLGYWYPPSDQDWRIKQTLEDILRESNPAPGDALIVRTLTNHRSYQRGIFRNYSEANDLPIQMKSVKRNLGEFTDFFITKELNVGPSFSNEDINPKRVRLTSDPALVNTFEIFREYPLPDKSNGLVLKKNVKPATTLDGALDMERVAEKLKKALVDYPLYGFKKARNLQIEIVPTNDPADAALGRYASITARADFLEINKVPVREFEVVLSQVQINLYDLLLNNNLIFFELKRIRPRMTIEFKDLNALADKAMKGKGKATLQGKDGKLVLNASYPAGGMQLNAEAIISLALDPMSRLTPRLDRLAVGPAVIPRAFYRRDTDQEVALTPTGGWPIYTDIATLQVHSDRLEINGKQFN</sequence>
<accession>A0A7T0G3C6</accession>
<reference evidence="11" key="1">
    <citation type="submission" date="2020-02" db="EMBL/GenBank/DDBJ databases">
        <title>Genomic and physiological characterization of two novel Nitrospinaceae genera.</title>
        <authorList>
            <person name="Mueller A.J."/>
            <person name="Jung M.-Y."/>
            <person name="Strachan C.R."/>
            <person name="Herbold C.W."/>
            <person name="Kirkegaard R.H."/>
            <person name="Daims H."/>
        </authorList>
    </citation>
    <scope>NUCLEOTIDE SEQUENCE [LARGE SCALE GENOMIC DNA]</scope>
</reference>
<feature type="domain" description="Glycosyltransferase RgtA/B/C/D-like" evidence="9">
    <location>
        <begin position="88"/>
        <end position="233"/>
    </location>
</feature>
<evidence type="ECO:0000256" key="4">
    <source>
        <dbReference type="ARBA" id="ARBA00022679"/>
    </source>
</evidence>
<proteinExistence type="predicted"/>
<feature type="transmembrane region" description="Helical" evidence="8">
    <location>
        <begin position="404"/>
        <end position="421"/>
    </location>
</feature>
<evidence type="ECO:0000256" key="3">
    <source>
        <dbReference type="ARBA" id="ARBA00022676"/>
    </source>
</evidence>
<evidence type="ECO:0000256" key="8">
    <source>
        <dbReference type="SAM" id="Phobius"/>
    </source>
</evidence>
<feature type="transmembrane region" description="Helical" evidence="8">
    <location>
        <begin position="215"/>
        <end position="234"/>
    </location>
</feature>
<dbReference type="GO" id="GO:0009103">
    <property type="term" value="P:lipopolysaccharide biosynthetic process"/>
    <property type="evidence" value="ECO:0007669"/>
    <property type="project" value="UniProtKB-ARBA"/>
</dbReference>
<evidence type="ECO:0000256" key="5">
    <source>
        <dbReference type="ARBA" id="ARBA00022692"/>
    </source>
</evidence>
<comment type="subcellular location">
    <subcellularLocation>
        <location evidence="1">Cell membrane</location>
        <topology evidence="1">Multi-pass membrane protein</topology>
    </subcellularLocation>
</comment>
<evidence type="ECO:0000256" key="6">
    <source>
        <dbReference type="ARBA" id="ARBA00022989"/>
    </source>
</evidence>
<feature type="transmembrane region" description="Helical" evidence="8">
    <location>
        <begin position="267"/>
        <end position="286"/>
    </location>
</feature>
<dbReference type="PANTHER" id="PTHR33908:SF11">
    <property type="entry name" value="MEMBRANE PROTEIN"/>
    <property type="match status" value="1"/>
</dbReference>
<keyword evidence="5 8" id="KW-0812">Transmembrane</keyword>
<protein>
    <submittedName>
        <fullName evidence="10">Phospholipid carrier-dependent glycosyltransferase</fullName>
    </submittedName>
</protein>
<dbReference type="InterPro" id="IPR038731">
    <property type="entry name" value="RgtA/B/C-like"/>
</dbReference>
<dbReference type="KEGG" id="nva:G3M78_07245"/>
<organism evidence="10 11">
    <name type="scientific">Candidatus Nitrohelix vancouverensis</name>
    <dbReference type="NCBI Taxonomy" id="2705534"/>
    <lineage>
        <taxon>Bacteria</taxon>
        <taxon>Pseudomonadati</taxon>
        <taxon>Nitrospinota/Tectimicrobiota group</taxon>
        <taxon>Nitrospinota</taxon>
        <taxon>Nitrospinia</taxon>
        <taxon>Nitrospinales</taxon>
        <taxon>Nitrospinaceae</taxon>
        <taxon>Candidatus Nitrohelix</taxon>
    </lineage>
</organism>
<feature type="transmembrane region" description="Helical" evidence="8">
    <location>
        <begin position="94"/>
        <end position="113"/>
    </location>
</feature>
<dbReference type="GO" id="GO:0005886">
    <property type="term" value="C:plasma membrane"/>
    <property type="evidence" value="ECO:0007669"/>
    <property type="project" value="UniProtKB-SubCell"/>
</dbReference>
<dbReference type="AlphaFoldDB" id="A0A7T0G3C6"/>
<keyword evidence="2" id="KW-1003">Cell membrane</keyword>
<feature type="transmembrane region" description="Helical" evidence="8">
    <location>
        <begin position="12"/>
        <end position="31"/>
    </location>
</feature>